<dbReference type="AlphaFoldDB" id="A0A445AAK0"/>
<name>A0A445AAK0_ARAHY</name>
<keyword evidence="1" id="KW-0863">Zinc-finger</keyword>
<sequence length="1041" mass="119282">MAYKEEQSVEGKVISIDPEEDVSFAPENLNMVGKILSDKEVSFSTCKAAIMGIWGHPQGVAISDVGRNKVLISFKDARKGIHIRNGGPWSIRGNLLNLQTWNGRESIYEVDHRYMELWIQIHGLPLNYITRKTAEIIGKKIGAVMETENPRLNDTLQRTFLRVRVTMNITKPLPTGFWLATQNHQTVWVDFKYERIQDSYCLNCGILGHTKKECKNPMAMASWDHTKPRYGLGLGVSRARAILAKETEQDDKAMNREWSEAKQDCEGERVRMQCMKDQSEAESADITKGKDKLQEVGEVNSAFMPNATLSREQQGSRPCKFQSFKEGCQEHLQVGENMKHQPFGTETRLNEGHFNELKQMEVSFECQQVQQGASEYPKKLTIREELEMLFGKKEPQIYQYGVMDFNKQSEKETRIIKHGGGQLWSYREKLKMKRTITAAGRTMIQRMENGEEYYVELAEEKQDMKEQLAAVSEQRNENQHVLELAFDMGLNLNAKRRRDTSSLPVYVDKMEDDEQLIMEKSAQISTTNDKDWDGIFVYGHPDYKRRKELWSELTYANNNLDVPMAFIGDFNDVIAQHEKVGLHPKPSSQIDAFRRFVDSNALIDLELQGTRYTWFSNPRNEFVTKERIDRVLANWEWRRAFQHATLSALPAISSDHTPLVLNVKPRGVRCRCFKFEAFWADHADCSNVIRRGWNSVCNSTVDHWTNLTRRMNNCKQDLIKWSKELITQGQGWNMNELRKRFDGDTIGKIIRTPEPESTEHALLLCPWTRAAWFGAQIQCCPTPHTVSSFGKWIMELFKNMKECTGTDYELCISRVGFLAWEVWKERNQAVHQRSKPSPSLVIYRAKQMETDFAEMAEEPAICSVIDRKTVRKVTWRPPPPGWVKCNVDAAFFEVLHGGATAAVFRDHVGNLLTASNSKIAATSPLAAEALAVREGLIIAKNFQLERVIFESDSLILIQALKSKATIAEFQVILDDILDLARNISNCGFTWAPREGNALAHEVAKLTANGSLHQNWLRCKPQIITSILQKEKYTSLQLTNRS</sequence>
<dbReference type="CDD" id="cd06222">
    <property type="entry name" value="RNase_H_like"/>
    <property type="match status" value="1"/>
</dbReference>
<dbReference type="SUPFAM" id="SSF53098">
    <property type="entry name" value="Ribonuclease H-like"/>
    <property type="match status" value="1"/>
</dbReference>
<accession>A0A445AAK0</accession>
<keyword evidence="5" id="KW-1185">Reference proteome</keyword>
<dbReference type="InterPro" id="IPR036691">
    <property type="entry name" value="Endo/exonu/phosph_ase_sf"/>
</dbReference>
<dbReference type="GO" id="GO:0004523">
    <property type="term" value="F:RNA-DNA hybrid ribonuclease activity"/>
    <property type="evidence" value="ECO:0007669"/>
    <property type="project" value="InterPro"/>
</dbReference>
<keyword evidence="1" id="KW-0479">Metal-binding</keyword>
<dbReference type="Pfam" id="PF14111">
    <property type="entry name" value="DUF4283"/>
    <property type="match status" value="1"/>
</dbReference>
<dbReference type="STRING" id="3818.A0A445AAK0"/>
<dbReference type="Gene3D" id="3.60.10.10">
    <property type="entry name" value="Endonuclease/exonuclease/phosphatase"/>
    <property type="match status" value="1"/>
</dbReference>
<evidence type="ECO:0000313" key="4">
    <source>
        <dbReference type="EMBL" id="RYR23494.1"/>
    </source>
</evidence>
<feature type="domain" description="CCHC-type" evidence="3">
    <location>
        <begin position="201"/>
        <end position="216"/>
    </location>
</feature>
<dbReference type="InterPro" id="IPR001878">
    <property type="entry name" value="Znf_CCHC"/>
</dbReference>
<organism evidence="4 5">
    <name type="scientific">Arachis hypogaea</name>
    <name type="common">Peanut</name>
    <dbReference type="NCBI Taxonomy" id="3818"/>
    <lineage>
        <taxon>Eukaryota</taxon>
        <taxon>Viridiplantae</taxon>
        <taxon>Streptophyta</taxon>
        <taxon>Embryophyta</taxon>
        <taxon>Tracheophyta</taxon>
        <taxon>Spermatophyta</taxon>
        <taxon>Magnoliopsida</taxon>
        <taxon>eudicotyledons</taxon>
        <taxon>Gunneridae</taxon>
        <taxon>Pentapetalae</taxon>
        <taxon>rosids</taxon>
        <taxon>fabids</taxon>
        <taxon>Fabales</taxon>
        <taxon>Fabaceae</taxon>
        <taxon>Papilionoideae</taxon>
        <taxon>50 kb inversion clade</taxon>
        <taxon>dalbergioids sensu lato</taxon>
        <taxon>Dalbergieae</taxon>
        <taxon>Pterocarpus clade</taxon>
        <taxon>Arachis</taxon>
    </lineage>
</organism>
<keyword evidence="2" id="KW-0175">Coiled coil</keyword>
<dbReference type="EMBL" id="SDMP01000013">
    <property type="protein sequence ID" value="RYR23494.1"/>
    <property type="molecule type" value="Genomic_DNA"/>
</dbReference>
<dbReference type="GO" id="GO:0008270">
    <property type="term" value="F:zinc ion binding"/>
    <property type="evidence" value="ECO:0007669"/>
    <property type="project" value="UniProtKB-KW"/>
</dbReference>
<dbReference type="Pfam" id="PF14392">
    <property type="entry name" value="zf-CCHC_4"/>
    <property type="match status" value="1"/>
</dbReference>
<dbReference type="InterPro" id="IPR012337">
    <property type="entry name" value="RNaseH-like_sf"/>
</dbReference>
<dbReference type="Pfam" id="PF13456">
    <property type="entry name" value="RVT_3"/>
    <property type="match status" value="1"/>
</dbReference>
<evidence type="ECO:0000259" key="3">
    <source>
        <dbReference type="PROSITE" id="PS50158"/>
    </source>
</evidence>
<protein>
    <recommendedName>
        <fullName evidence="3">CCHC-type domain-containing protein</fullName>
    </recommendedName>
</protein>
<comment type="caution">
    <text evidence="4">The sequence shown here is derived from an EMBL/GenBank/DDBJ whole genome shotgun (WGS) entry which is preliminary data.</text>
</comment>
<dbReference type="PANTHER" id="PTHR47074">
    <property type="entry name" value="BNAC02G40300D PROTEIN"/>
    <property type="match status" value="1"/>
</dbReference>
<dbReference type="InterPro" id="IPR052929">
    <property type="entry name" value="RNase_H-like_EbsB-rel"/>
</dbReference>
<dbReference type="Gene3D" id="3.30.420.10">
    <property type="entry name" value="Ribonuclease H-like superfamily/Ribonuclease H"/>
    <property type="match status" value="1"/>
</dbReference>
<dbReference type="SUPFAM" id="SSF56219">
    <property type="entry name" value="DNase I-like"/>
    <property type="match status" value="1"/>
</dbReference>
<keyword evidence="1" id="KW-0862">Zinc</keyword>
<dbReference type="PROSITE" id="PS50158">
    <property type="entry name" value="ZF_CCHC"/>
    <property type="match status" value="1"/>
</dbReference>
<gene>
    <name evidence="4" type="ORF">Ahy_B03g068708</name>
</gene>
<dbReference type="Proteomes" id="UP000289738">
    <property type="component" value="Chromosome B03"/>
</dbReference>
<dbReference type="GO" id="GO:0003676">
    <property type="term" value="F:nucleic acid binding"/>
    <property type="evidence" value="ECO:0007669"/>
    <property type="project" value="InterPro"/>
</dbReference>
<proteinExistence type="predicted"/>
<dbReference type="InterPro" id="IPR025558">
    <property type="entry name" value="DUF4283"/>
</dbReference>
<dbReference type="InterPro" id="IPR036397">
    <property type="entry name" value="RNaseH_sf"/>
</dbReference>
<dbReference type="InterPro" id="IPR002156">
    <property type="entry name" value="RNaseH_domain"/>
</dbReference>
<dbReference type="InterPro" id="IPR044730">
    <property type="entry name" value="RNase_H-like_dom_plant"/>
</dbReference>
<evidence type="ECO:0000256" key="2">
    <source>
        <dbReference type="SAM" id="Coils"/>
    </source>
</evidence>
<dbReference type="PANTHER" id="PTHR47074:SF11">
    <property type="entry name" value="REVERSE TRANSCRIPTASE-LIKE PROTEIN"/>
    <property type="match status" value="1"/>
</dbReference>
<dbReference type="InterPro" id="IPR025836">
    <property type="entry name" value="Zn_knuckle_CX2CX4HX4C"/>
</dbReference>
<evidence type="ECO:0000256" key="1">
    <source>
        <dbReference type="PROSITE-ProRule" id="PRU00047"/>
    </source>
</evidence>
<evidence type="ECO:0000313" key="5">
    <source>
        <dbReference type="Proteomes" id="UP000289738"/>
    </source>
</evidence>
<reference evidence="4 5" key="1">
    <citation type="submission" date="2019-01" db="EMBL/GenBank/DDBJ databases">
        <title>Sequencing of cultivated peanut Arachis hypogaea provides insights into genome evolution and oil improvement.</title>
        <authorList>
            <person name="Chen X."/>
        </authorList>
    </citation>
    <scope>NUCLEOTIDE SEQUENCE [LARGE SCALE GENOMIC DNA]</scope>
    <source>
        <strain evidence="5">cv. Fuhuasheng</strain>
        <tissue evidence="4">Leaves</tissue>
    </source>
</reference>
<feature type="coiled-coil region" evidence="2">
    <location>
        <begin position="447"/>
        <end position="477"/>
    </location>
</feature>